<accession>A0A8J6XED0</accession>
<sequence>MLAITHAAIAIAGATAIIGTIEPTVLFCACVASQFPDLDTTKSYSGRVLYPLAKFLEERFPHRSVTHSLLFTLGLAVCSLPVWYFFSWKHWLGIVFGHLLSSAADTFTKSGVRLLYPNRVVCVCGRNPKLRLATGTGPEYMVLVAALAILLLSANLISGGGLEKQFATKFLTTNQTAAGMLLQESQRAIQIRVVGTRRYDNSQVDELFWAIDVQGNSTLIVLEDDKILRVADNGDIIPRRVEVKEGRRRMRVRRQRIQEVDASIWVNSLSTGARVSGSLQLETPAEIQLPLPAPGAINTISKSGEGVNLVYARKEELKAIDEYYILSGEVVIKEL</sequence>
<dbReference type="InterPro" id="IPR007404">
    <property type="entry name" value="YdjM-like"/>
</dbReference>
<feature type="transmembrane region" description="Helical" evidence="1">
    <location>
        <begin position="69"/>
        <end position="86"/>
    </location>
</feature>
<feature type="transmembrane region" description="Helical" evidence="1">
    <location>
        <begin position="140"/>
        <end position="162"/>
    </location>
</feature>
<keyword evidence="2" id="KW-0378">Hydrolase</keyword>
<dbReference type="Pfam" id="PF04307">
    <property type="entry name" value="YdjM"/>
    <property type="match status" value="1"/>
</dbReference>
<keyword evidence="1" id="KW-0812">Transmembrane</keyword>
<gene>
    <name evidence="2" type="ORF">ICL16_18355</name>
</gene>
<dbReference type="Proteomes" id="UP000629098">
    <property type="component" value="Unassembled WGS sequence"/>
</dbReference>
<dbReference type="RefSeq" id="WP_190830412.1">
    <property type="nucleotide sequence ID" value="NZ_CAWPPI010000062.1"/>
</dbReference>
<evidence type="ECO:0000313" key="3">
    <source>
        <dbReference type="Proteomes" id="UP000629098"/>
    </source>
</evidence>
<comment type="caution">
    <text evidence="2">The sequence shown here is derived from an EMBL/GenBank/DDBJ whole genome shotgun (WGS) entry which is preliminary data.</text>
</comment>
<proteinExistence type="predicted"/>
<name>A0A8J6XED0_9CYAN</name>
<dbReference type="EMBL" id="JACXAE010000062">
    <property type="protein sequence ID" value="MBD2773979.1"/>
    <property type="molecule type" value="Genomic_DNA"/>
</dbReference>
<organism evidence="2 3">
    <name type="scientific">Iningainema tapete BLCC-T55</name>
    <dbReference type="NCBI Taxonomy" id="2748662"/>
    <lineage>
        <taxon>Bacteria</taxon>
        <taxon>Bacillati</taxon>
        <taxon>Cyanobacteriota</taxon>
        <taxon>Cyanophyceae</taxon>
        <taxon>Nostocales</taxon>
        <taxon>Scytonemataceae</taxon>
        <taxon>Iningainema tapete</taxon>
    </lineage>
</organism>
<keyword evidence="1" id="KW-0472">Membrane</keyword>
<keyword evidence="1" id="KW-1133">Transmembrane helix</keyword>
<dbReference type="GO" id="GO:0016787">
    <property type="term" value="F:hydrolase activity"/>
    <property type="evidence" value="ECO:0007669"/>
    <property type="project" value="UniProtKB-KW"/>
</dbReference>
<reference evidence="2" key="1">
    <citation type="submission" date="2020-09" db="EMBL/GenBank/DDBJ databases">
        <title>Iningainema tapete sp. nov. (Scytonemataceae, Cyanobacteria) from greenhouses in central Florida (USA) produces two types of nodularin with biosynthetic potential for microcystin-LR and anabaenopeptins.</title>
        <authorList>
            <person name="Berthold D.E."/>
            <person name="Lefler F.W."/>
            <person name="Huang I.-S."/>
            <person name="Abdulla H."/>
            <person name="Zimba P.V."/>
            <person name="Laughinghouse H.D. IV."/>
        </authorList>
    </citation>
    <scope>NUCLEOTIDE SEQUENCE</scope>
    <source>
        <strain evidence="2">BLCCT55</strain>
    </source>
</reference>
<evidence type="ECO:0000256" key="1">
    <source>
        <dbReference type="SAM" id="Phobius"/>
    </source>
</evidence>
<dbReference type="PANTHER" id="PTHR35531">
    <property type="entry name" value="INNER MEMBRANE PROTEIN YBCI-RELATED"/>
    <property type="match status" value="1"/>
</dbReference>
<protein>
    <submittedName>
        <fullName evidence="2">Metal-dependent hydrolase</fullName>
    </submittedName>
</protein>
<dbReference type="AlphaFoldDB" id="A0A8J6XED0"/>
<evidence type="ECO:0000313" key="2">
    <source>
        <dbReference type="EMBL" id="MBD2773979.1"/>
    </source>
</evidence>
<keyword evidence="3" id="KW-1185">Reference proteome</keyword>
<dbReference type="PANTHER" id="PTHR35531:SF1">
    <property type="entry name" value="INNER MEMBRANE PROTEIN YBCI-RELATED"/>
    <property type="match status" value="1"/>
</dbReference>